<evidence type="ECO:0000256" key="2">
    <source>
        <dbReference type="SAM" id="SignalP"/>
    </source>
</evidence>
<dbReference type="Proteomes" id="UP000247409">
    <property type="component" value="Unassembled WGS sequence"/>
</dbReference>
<keyword evidence="2" id="KW-0732">Signal</keyword>
<feature type="signal peptide" evidence="2">
    <location>
        <begin position="1"/>
        <end position="26"/>
    </location>
</feature>
<name>A0A2V3J4L5_9FLOR</name>
<feature type="chain" id="PRO_5015979282" evidence="2">
    <location>
        <begin position="27"/>
        <end position="370"/>
    </location>
</feature>
<reference evidence="3 4" key="1">
    <citation type="journal article" date="2018" name="Mol. Biol. Evol.">
        <title>Analysis of the draft genome of the red seaweed Gracilariopsis chorda provides insights into genome size evolution in Rhodophyta.</title>
        <authorList>
            <person name="Lee J."/>
            <person name="Yang E.C."/>
            <person name="Graf L."/>
            <person name="Yang J.H."/>
            <person name="Qiu H."/>
            <person name="Zel Zion U."/>
            <person name="Chan C.X."/>
            <person name="Stephens T.G."/>
            <person name="Weber A.P.M."/>
            <person name="Boo G.H."/>
            <person name="Boo S.M."/>
            <person name="Kim K.M."/>
            <person name="Shin Y."/>
            <person name="Jung M."/>
            <person name="Lee S.J."/>
            <person name="Yim H.S."/>
            <person name="Lee J.H."/>
            <person name="Bhattacharya D."/>
            <person name="Yoon H.S."/>
        </authorList>
    </citation>
    <scope>NUCLEOTIDE SEQUENCE [LARGE SCALE GENOMIC DNA]</scope>
    <source>
        <strain evidence="3 4">SKKU-2015</strain>
        <tissue evidence="3">Whole body</tissue>
    </source>
</reference>
<sequence>MHPPTPSPRLVATLAIAIALLRHSKSIHDTIHAMLHTARNALNTTRTALQLCAQTSNDMQLYLHSSTPCRISRAGRRPQVKQVAPSIPRSVRRLLRLLASEDALSVLNHVAGGAARGLAREMRRCSDCVSVSQNGFEQVVECLASPSGQRVVNGAVATAVREGIQTFCHMQQPTQPHANKDLATRLMDAALSERGQQLVVKLALELTQAVVPILVHANKAPTVGTYTASAQVTPLIKRQLSFSSRPPAEQRSAAEETGSKYVEESPVTRDLVMSVMQAQGRMGVIERLALLAIRDKQLVREVVRTVVSEAVRTYLRTQAELSGGAPSSAHGESQKGVQQSLWKALIQSAIVDAKRALLSRGADATGWLVF</sequence>
<evidence type="ECO:0000256" key="1">
    <source>
        <dbReference type="SAM" id="MobiDB-lite"/>
    </source>
</evidence>
<keyword evidence="4" id="KW-1185">Reference proteome</keyword>
<evidence type="ECO:0000313" key="3">
    <source>
        <dbReference type="EMBL" id="PXF49368.1"/>
    </source>
</evidence>
<feature type="compositionally biased region" description="Basic and acidic residues" evidence="1">
    <location>
        <begin position="252"/>
        <end position="261"/>
    </location>
</feature>
<organism evidence="3 4">
    <name type="scientific">Gracilariopsis chorda</name>
    <dbReference type="NCBI Taxonomy" id="448386"/>
    <lineage>
        <taxon>Eukaryota</taxon>
        <taxon>Rhodophyta</taxon>
        <taxon>Florideophyceae</taxon>
        <taxon>Rhodymeniophycidae</taxon>
        <taxon>Gracilariales</taxon>
        <taxon>Gracilariaceae</taxon>
        <taxon>Gracilariopsis</taxon>
    </lineage>
</organism>
<dbReference type="AlphaFoldDB" id="A0A2V3J4L5"/>
<feature type="region of interest" description="Disordered" evidence="1">
    <location>
        <begin position="241"/>
        <end position="261"/>
    </location>
</feature>
<proteinExistence type="predicted"/>
<dbReference type="OrthoDB" id="10491404at2759"/>
<gene>
    <name evidence="3" type="ORF">BWQ96_00942</name>
</gene>
<evidence type="ECO:0000313" key="4">
    <source>
        <dbReference type="Proteomes" id="UP000247409"/>
    </source>
</evidence>
<dbReference type="EMBL" id="NBIV01000006">
    <property type="protein sequence ID" value="PXF49368.1"/>
    <property type="molecule type" value="Genomic_DNA"/>
</dbReference>
<accession>A0A2V3J4L5</accession>
<comment type="caution">
    <text evidence="3">The sequence shown here is derived from an EMBL/GenBank/DDBJ whole genome shotgun (WGS) entry which is preliminary data.</text>
</comment>
<protein>
    <submittedName>
        <fullName evidence="3">Uncharacterized protein</fullName>
    </submittedName>
</protein>